<sequence length="145" mass="16620">MKIPHENVARYLGCVVKAGRITGLCFQKYEEILDGCLRDGRSVNQEICLQYVKAGIYHLHALGLVHNDLHLRNVMFRYRDHDRLVIIDFDSCAVQRNLLPEKRAALPEGICTAEFENDDFALNKLREDLDTMVRSGGKVMVWSKS</sequence>
<dbReference type="STRING" id="1365484.W6QY55"/>
<name>W6QY55_PENRF</name>
<dbReference type="PROSITE" id="PS50011">
    <property type="entry name" value="PROTEIN_KINASE_DOM"/>
    <property type="match status" value="1"/>
</dbReference>
<dbReference type="InterPro" id="IPR002575">
    <property type="entry name" value="Aminoglycoside_PTrfase"/>
</dbReference>
<dbReference type="OrthoDB" id="4062651at2759"/>
<protein>
    <submittedName>
        <fullName evidence="2">Protein kinase-like domain</fullName>
    </submittedName>
</protein>
<dbReference type="OMA" id="MIHGARI"/>
<dbReference type="AlphaFoldDB" id="W6QY55"/>
<accession>W6QY55</accession>
<dbReference type="GO" id="GO:0005524">
    <property type="term" value="F:ATP binding"/>
    <property type="evidence" value="ECO:0007669"/>
    <property type="project" value="InterPro"/>
</dbReference>
<dbReference type="SUPFAM" id="SSF56112">
    <property type="entry name" value="Protein kinase-like (PK-like)"/>
    <property type="match status" value="1"/>
</dbReference>
<evidence type="ECO:0000313" key="3">
    <source>
        <dbReference type="Proteomes" id="UP000030686"/>
    </source>
</evidence>
<dbReference type="EMBL" id="HG792017">
    <property type="protein sequence ID" value="CDM34487.1"/>
    <property type="molecule type" value="Genomic_DNA"/>
</dbReference>
<dbReference type="InterPro" id="IPR000719">
    <property type="entry name" value="Prot_kinase_dom"/>
</dbReference>
<feature type="domain" description="Protein kinase" evidence="1">
    <location>
        <begin position="1"/>
        <end position="145"/>
    </location>
</feature>
<dbReference type="Pfam" id="PF01636">
    <property type="entry name" value="APH"/>
    <property type="match status" value="1"/>
</dbReference>
<keyword evidence="2" id="KW-0418">Kinase</keyword>
<keyword evidence="2" id="KW-0808">Transferase</keyword>
<dbReference type="Gene3D" id="1.10.510.10">
    <property type="entry name" value="Transferase(Phosphotransferase) domain 1"/>
    <property type="match status" value="1"/>
</dbReference>
<evidence type="ECO:0000259" key="1">
    <source>
        <dbReference type="PROSITE" id="PS50011"/>
    </source>
</evidence>
<dbReference type="Proteomes" id="UP000030686">
    <property type="component" value="Unassembled WGS sequence"/>
</dbReference>
<dbReference type="GO" id="GO:0004672">
    <property type="term" value="F:protein kinase activity"/>
    <property type="evidence" value="ECO:0007669"/>
    <property type="project" value="InterPro"/>
</dbReference>
<dbReference type="InterPro" id="IPR011009">
    <property type="entry name" value="Kinase-like_dom_sf"/>
</dbReference>
<reference evidence="2" key="1">
    <citation type="journal article" date="2014" name="Nat. Commun.">
        <title>Multiple recent horizontal transfers of a large genomic region in cheese making fungi.</title>
        <authorList>
            <person name="Cheeseman K."/>
            <person name="Ropars J."/>
            <person name="Renault P."/>
            <person name="Dupont J."/>
            <person name="Gouzy J."/>
            <person name="Branca A."/>
            <person name="Abraham A.L."/>
            <person name="Ceppi M."/>
            <person name="Conseiller E."/>
            <person name="Debuchy R."/>
            <person name="Malagnac F."/>
            <person name="Goarin A."/>
            <person name="Silar P."/>
            <person name="Lacoste S."/>
            <person name="Sallet E."/>
            <person name="Bensimon A."/>
            <person name="Giraud T."/>
            <person name="Brygoo Y."/>
        </authorList>
    </citation>
    <scope>NUCLEOTIDE SEQUENCE [LARGE SCALE GENOMIC DNA]</scope>
    <source>
        <strain evidence="2">FM164</strain>
    </source>
</reference>
<keyword evidence="3" id="KW-1185">Reference proteome</keyword>
<proteinExistence type="predicted"/>
<organism evidence="2 3">
    <name type="scientific">Penicillium roqueforti (strain FM164)</name>
    <dbReference type="NCBI Taxonomy" id="1365484"/>
    <lineage>
        <taxon>Eukaryota</taxon>
        <taxon>Fungi</taxon>
        <taxon>Dikarya</taxon>
        <taxon>Ascomycota</taxon>
        <taxon>Pezizomycotina</taxon>
        <taxon>Eurotiomycetes</taxon>
        <taxon>Eurotiomycetidae</taxon>
        <taxon>Eurotiales</taxon>
        <taxon>Aspergillaceae</taxon>
        <taxon>Penicillium</taxon>
    </lineage>
</organism>
<gene>
    <name evidence="2" type="ORF">PROQFM164_S03g001211</name>
</gene>
<evidence type="ECO:0000313" key="2">
    <source>
        <dbReference type="EMBL" id="CDM34487.1"/>
    </source>
</evidence>